<keyword evidence="3" id="KW-1185">Reference proteome</keyword>
<dbReference type="Proteomes" id="UP001218188">
    <property type="component" value="Unassembled WGS sequence"/>
</dbReference>
<dbReference type="AlphaFoldDB" id="A0AAD6XK29"/>
<reference evidence="2" key="1">
    <citation type="submission" date="2023-03" db="EMBL/GenBank/DDBJ databases">
        <title>Massive genome expansion in bonnet fungi (Mycena s.s.) driven by repeated elements and novel gene families across ecological guilds.</title>
        <authorList>
            <consortium name="Lawrence Berkeley National Laboratory"/>
            <person name="Harder C.B."/>
            <person name="Miyauchi S."/>
            <person name="Viragh M."/>
            <person name="Kuo A."/>
            <person name="Thoen E."/>
            <person name="Andreopoulos B."/>
            <person name="Lu D."/>
            <person name="Skrede I."/>
            <person name="Drula E."/>
            <person name="Henrissat B."/>
            <person name="Morin E."/>
            <person name="Kohler A."/>
            <person name="Barry K."/>
            <person name="LaButti K."/>
            <person name="Morin E."/>
            <person name="Salamov A."/>
            <person name="Lipzen A."/>
            <person name="Mereny Z."/>
            <person name="Hegedus B."/>
            <person name="Baldrian P."/>
            <person name="Stursova M."/>
            <person name="Weitz H."/>
            <person name="Taylor A."/>
            <person name="Grigoriev I.V."/>
            <person name="Nagy L.G."/>
            <person name="Martin F."/>
            <person name="Kauserud H."/>
        </authorList>
    </citation>
    <scope>NUCLEOTIDE SEQUENCE</scope>
    <source>
        <strain evidence="2">CBHHK200</strain>
    </source>
</reference>
<gene>
    <name evidence="2" type="ORF">C8F04DRAFT_1286628</name>
</gene>
<feature type="region of interest" description="Disordered" evidence="1">
    <location>
        <begin position="141"/>
        <end position="196"/>
    </location>
</feature>
<comment type="caution">
    <text evidence="2">The sequence shown here is derived from an EMBL/GenBank/DDBJ whole genome shotgun (WGS) entry which is preliminary data.</text>
</comment>
<feature type="region of interest" description="Disordered" evidence="1">
    <location>
        <begin position="1"/>
        <end position="32"/>
    </location>
</feature>
<protein>
    <submittedName>
        <fullName evidence="2">Uncharacterized protein</fullName>
    </submittedName>
</protein>
<evidence type="ECO:0000256" key="1">
    <source>
        <dbReference type="SAM" id="MobiDB-lite"/>
    </source>
</evidence>
<dbReference type="EMBL" id="JARJCM010000001">
    <property type="protein sequence ID" value="KAJ7047844.1"/>
    <property type="molecule type" value="Genomic_DNA"/>
</dbReference>
<evidence type="ECO:0000313" key="2">
    <source>
        <dbReference type="EMBL" id="KAJ7047844.1"/>
    </source>
</evidence>
<feature type="region of interest" description="Disordered" evidence="1">
    <location>
        <begin position="54"/>
        <end position="88"/>
    </location>
</feature>
<organism evidence="2 3">
    <name type="scientific">Mycena alexandri</name>
    <dbReference type="NCBI Taxonomy" id="1745969"/>
    <lineage>
        <taxon>Eukaryota</taxon>
        <taxon>Fungi</taxon>
        <taxon>Dikarya</taxon>
        <taxon>Basidiomycota</taxon>
        <taxon>Agaricomycotina</taxon>
        <taxon>Agaricomycetes</taxon>
        <taxon>Agaricomycetidae</taxon>
        <taxon>Agaricales</taxon>
        <taxon>Marasmiineae</taxon>
        <taxon>Mycenaceae</taxon>
        <taxon>Mycena</taxon>
    </lineage>
</organism>
<proteinExistence type="predicted"/>
<evidence type="ECO:0000313" key="3">
    <source>
        <dbReference type="Proteomes" id="UP001218188"/>
    </source>
</evidence>
<sequence>MVGPEPTTREHEDGDEALTRPRERKNSPQTNLELEAAQCLKLQALKPPSQVVRVLKVSSPKPPKNSRVKTPQDLGGKPLKNQDASRLPRKIQDLKMGQDFLNTPRGQDPRPQGFKILKTRVNNADRSKTSVGDCSRFKLKTPQDSRCQKPSVGHCSKFKPQWETAQDPRAKTPKPQWETAHGRGDVLQVGLDRLET</sequence>
<feature type="compositionally biased region" description="Basic and acidic residues" evidence="1">
    <location>
        <begin position="7"/>
        <end position="26"/>
    </location>
</feature>
<accession>A0AAD6XK29</accession>
<name>A0AAD6XK29_9AGAR</name>